<dbReference type="Proteomes" id="UP000190896">
    <property type="component" value="Unassembled WGS sequence"/>
</dbReference>
<dbReference type="SMART" id="SM00490">
    <property type="entry name" value="HELICc"/>
    <property type="match status" value="1"/>
</dbReference>
<dbReference type="SUPFAM" id="SSF52540">
    <property type="entry name" value="P-loop containing nucleoside triphosphate hydrolases"/>
    <property type="match status" value="1"/>
</dbReference>
<dbReference type="InterPro" id="IPR014001">
    <property type="entry name" value="Helicase_ATP-bd"/>
</dbReference>
<evidence type="ECO:0000256" key="1">
    <source>
        <dbReference type="ARBA" id="ARBA00022741"/>
    </source>
</evidence>
<keyword evidence="4" id="KW-0067">ATP-binding</keyword>
<evidence type="ECO:0000256" key="3">
    <source>
        <dbReference type="ARBA" id="ARBA00022806"/>
    </source>
</evidence>
<evidence type="ECO:0000259" key="6">
    <source>
        <dbReference type="PROSITE" id="PS51194"/>
    </source>
</evidence>
<keyword evidence="3 7" id="KW-0347">Helicase</keyword>
<evidence type="ECO:0000256" key="2">
    <source>
        <dbReference type="ARBA" id="ARBA00022801"/>
    </source>
</evidence>
<dbReference type="CDD" id="cd17990">
    <property type="entry name" value="DEXHc_HrpB"/>
    <property type="match status" value="1"/>
</dbReference>
<comment type="caution">
    <text evidence="7">The sequence shown here is derived from an EMBL/GenBank/DDBJ whole genome shotgun (WGS) entry which is preliminary data.</text>
</comment>
<evidence type="ECO:0000313" key="7">
    <source>
        <dbReference type="EMBL" id="OOZ37101.1"/>
    </source>
</evidence>
<keyword evidence="2" id="KW-0378">Hydrolase</keyword>
<dbReference type="OrthoDB" id="9805617at2"/>
<feature type="domain" description="Helicase C-terminal" evidence="6">
    <location>
        <begin position="201"/>
        <end position="369"/>
    </location>
</feature>
<dbReference type="NCBIfam" id="TIGR01970">
    <property type="entry name" value="DEAH_box_HrpB"/>
    <property type="match status" value="1"/>
</dbReference>
<organism evidence="7 8">
    <name type="scientific">Solemya velesiana gill symbiont</name>
    <dbReference type="NCBI Taxonomy" id="1918948"/>
    <lineage>
        <taxon>Bacteria</taxon>
        <taxon>Pseudomonadati</taxon>
        <taxon>Pseudomonadota</taxon>
        <taxon>Gammaproteobacteria</taxon>
        <taxon>sulfur-oxidizing symbionts</taxon>
    </lineage>
</organism>
<dbReference type="InterPro" id="IPR013689">
    <property type="entry name" value="RNA_helicase_ATP-dep_HrpB_C"/>
</dbReference>
<dbReference type="Pfam" id="PF08482">
    <property type="entry name" value="HrpB_C"/>
    <property type="match status" value="1"/>
</dbReference>
<dbReference type="Pfam" id="PF00271">
    <property type="entry name" value="Helicase_C"/>
    <property type="match status" value="1"/>
</dbReference>
<protein>
    <submittedName>
        <fullName evidence="7">ATP-dependent helicase HrpB</fullName>
    </submittedName>
</protein>
<evidence type="ECO:0000259" key="5">
    <source>
        <dbReference type="PROSITE" id="PS51192"/>
    </source>
</evidence>
<dbReference type="PIRSF" id="PIRSF005496">
    <property type="entry name" value="ATP_hel_hrpB"/>
    <property type="match status" value="1"/>
</dbReference>
<dbReference type="SMART" id="SM00487">
    <property type="entry name" value="DEXDc"/>
    <property type="match status" value="1"/>
</dbReference>
<gene>
    <name evidence="7" type="ORF">BOW51_04130</name>
</gene>
<dbReference type="Pfam" id="PF00270">
    <property type="entry name" value="DEAD"/>
    <property type="match status" value="1"/>
</dbReference>
<evidence type="ECO:0000256" key="4">
    <source>
        <dbReference type="ARBA" id="ARBA00022840"/>
    </source>
</evidence>
<dbReference type="InterPro" id="IPR049614">
    <property type="entry name" value="HrpB_DEXH"/>
</dbReference>
<dbReference type="EMBL" id="MPRJ01000018">
    <property type="protein sequence ID" value="OOZ37101.1"/>
    <property type="molecule type" value="Genomic_DNA"/>
</dbReference>
<dbReference type="GO" id="GO:0003676">
    <property type="term" value="F:nucleic acid binding"/>
    <property type="evidence" value="ECO:0007669"/>
    <property type="project" value="InterPro"/>
</dbReference>
<keyword evidence="1" id="KW-0547">Nucleotide-binding</keyword>
<dbReference type="AlphaFoldDB" id="A0A1T2KWC4"/>
<evidence type="ECO:0000313" key="8">
    <source>
        <dbReference type="Proteomes" id="UP000190896"/>
    </source>
</evidence>
<sequence>MESLPIHAVLPDLREALANASSVVLSAPPGSGKTTIVPLELLDESWLAGKKILMLEPRRLATRASALRMAQLLGEKIGAQVGYRVRFDSCVSRQTRVEVVTEGILTRRLQHDPELDGVSLVIFDEFHERSLHADLALALCNDVQGVLRDDLRLLVMSATLDTGRISSLLNDAPVVKGEGRSYPVDIHYLEKRAEGLTAKVTVNAVLRALNTENGDILVFLPCTGEIRQAEQLLNEQLGSEVVVCSLYGNLSKEAQDRAILPDEGGRRRVVLATSIAETSLTIEGIACVVDSGWSRLPQFDPNSGLTRLQTLRVSLASADQRAGRAGRLGPGVCYRLWTASEHSLLNAHTPPEIQGADLAQLALELASWGVADPADLRWLDSPPKGAYAQAKSLLLDLEAIDEKGRITETGGRMVESAVHPRLGHMLNYACSSGQISLAADLAAILTERDLLRRERGGDVLPVDIDDRLQLLNTWREQGKRRMPGIDHNACRRVEQASRQWRRAKVSEATLLELSTGGLLGLAFPDRIAKRRSPDGEGYLLAGGRGARLPEGDRLCGSEFLVMAQLDAGRSEGRVFLAAEIRLDEISSSHTRRISRETQIGWDKASAAVTAREEERLGAVVLSFRPLEEIDPEAQLQGMLEGVRQMGLKALPWSRESEEWLRRLRFLGQWQPDAGWPDVSEQGLMKTLDTWLGPWLAGMSRRDHLKRLDMKAVVTGLLDWESQQRMDDLVPTHIKVPSGSRKRIDYVEEGDPVLAVKLQEMFGLADTPTICGGKVALQLHLLSPAQRPIQVTRDLCGFWERTYQEVKKELKGRYPKHYWPDDPWSAVPTARVRPKT</sequence>
<dbReference type="PANTHER" id="PTHR43519:SF1">
    <property type="entry name" value="ATP-DEPENDENT RNA HELICASE HRPB"/>
    <property type="match status" value="1"/>
</dbReference>
<dbReference type="InterPro" id="IPR011545">
    <property type="entry name" value="DEAD/DEAH_box_helicase_dom"/>
</dbReference>
<dbReference type="GO" id="GO:0016787">
    <property type="term" value="F:hydrolase activity"/>
    <property type="evidence" value="ECO:0007669"/>
    <property type="project" value="UniProtKB-KW"/>
</dbReference>
<name>A0A1T2KWC4_9GAMM</name>
<dbReference type="PROSITE" id="PS51194">
    <property type="entry name" value="HELICASE_CTER"/>
    <property type="match status" value="1"/>
</dbReference>
<dbReference type="InterPro" id="IPR027417">
    <property type="entry name" value="P-loop_NTPase"/>
</dbReference>
<dbReference type="Gene3D" id="3.40.50.300">
    <property type="entry name" value="P-loop containing nucleotide triphosphate hydrolases"/>
    <property type="match status" value="2"/>
</dbReference>
<dbReference type="PROSITE" id="PS51192">
    <property type="entry name" value="HELICASE_ATP_BIND_1"/>
    <property type="match status" value="1"/>
</dbReference>
<dbReference type="GO" id="GO:0004386">
    <property type="term" value="F:helicase activity"/>
    <property type="evidence" value="ECO:0007669"/>
    <property type="project" value="UniProtKB-KW"/>
</dbReference>
<dbReference type="InterPro" id="IPR010225">
    <property type="entry name" value="HrpB"/>
</dbReference>
<keyword evidence="8" id="KW-1185">Reference proteome</keyword>
<accession>A0A1T2KWC4</accession>
<dbReference type="SMART" id="SM00847">
    <property type="entry name" value="HA2"/>
    <property type="match status" value="1"/>
</dbReference>
<proteinExistence type="predicted"/>
<reference evidence="7 8" key="1">
    <citation type="submission" date="2016-11" db="EMBL/GenBank/DDBJ databases">
        <title>Mixed transmission modes and dynamic genome evolution in an obligate animal-bacterial symbiosis.</title>
        <authorList>
            <person name="Russell S.L."/>
            <person name="Corbett-Detig R.B."/>
            <person name="Cavanaugh C.M."/>
        </authorList>
    </citation>
    <scope>NUCLEOTIDE SEQUENCE [LARGE SCALE GENOMIC DNA]</scope>
    <source>
        <strain evidence="7">Se-Cadez</strain>
    </source>
</reference>
<dbReference type="RefSeq" id="WP_078486252.1">
    <property type="nucleotide sequence ID" value="NZ_MPRJ01000018.1"/>
</dbReference>
<dbReference type="GO" id="GO:0005524">
    <property type="term" value="F:ATP binding"/>
    <property type="evidence" value="ECO:0007669"/>
    <property type="project" value="UniProtKB-KW"/>
</dbReference>
<dbReference type="PANTHER" id="PTHR43519">
    <property type="entry name" value="ATP-DEPENDENT RNA HELICASE HRPB"/>
    <property type="match status" value="1"/>
</dbReference>
<dbReference type="FunFam" id="3.40.50.300:FF:002125">
    <property type="entry name" value="ATP-dependent helicase HrpB"/>
    <property type="match status" value="1"/>
</dbReference>
<dbReference type="InterPro" id="IPR001650">
    <property type="entry name" value="Helicase_C-like"/>
</dbReference>
<dbReference type="CDD" id="cd18791">
    <property type="entry name" value="SF2_C_RHA"/>
    <property type="match status" value="1"/>
</dbReference>
<dbReference type="InterPro" id="IPR007502">
    <property type="entry name" value="Helicase-assoc_dom"/>
</dbReference>
<feature type="domain" description="Helicase ATP-binding" evidence="5">
    <location>
        <begin position="14"/>
        <end position="178"/>
    </location>
</feature>
<dbReference type="Gene3D" id="1.20.120.1080">
    <property type="match status" value="1"/>
</dbReference>